<keyword evidence="3" id="KW-1185">Reference proteome</keyword>
<evidence type="ECO:0000256" key="1">
    <source>
        <dbReference type="ARBA" id="ARBA00093458"/>
    </source>
</evidence>
<dbReference type="Pfam" id="PF10494">
    <property type="entry name" value="Stk19"/>
    <property type="match status" value="1"/>
</dbReference>
<evidence type="ECO:0000313" key="2">
    <source>
        <dbReference type="EMBL" id="CAY70512.1"/>
    </source>
</evidence>
<dbReference type="HOGENOM" id="CLU_702066_0_0_1"/>
<dbReference type="AlphaFoldDB" id="C4R4M6"/>
<reference evidence="2 3" key="1">
    <citation type="journal article" date="2009" name="Nat. Biotechnol.">
        <title>Genome sequence of the recombinant protein production host Pichia pastoris.</title>
        <authorList>
            <person name="De Schutter K."/>
            <person name="Lin Y.C."/>
            <person name="Tiels P."/>
            <person name="Van Hecke A."/>
            <person name="Glinka S."/>
            <person name="Weber-Lehmann J."/>
            <person name="Rouze P."/>
            <person name="Van de Peer Y."/>
            <person name="Callewaert N."/>
        </authorList>
    </citation>
    <scope>NUCLEOTIDE SEQUENCE [LARGE SCALE GENOMIC DNA]</scope>
    <source>
        <strain evidence="3">GS115 / ATCC 20864</strain>
    </source>
</reference>
<dbReference type="InterPro" id="IPR018865">
    <property type="entry name" value="STK19-like"/>
</dbReference>
<dbReference type="KEGG" id="ppa:PAS_chr3_0463"/>
<protein>
    <submittedName>
        <fullName evidence="2">Uncharacterized protein</fullName>
    </submittedName>
</protein>
<dbReference type="Proteomes" id="UP000000314">
    <property type="component" value="Chromosome 3"/>
</dbReference>
<dbReference type="GeneID" id="8199591"/>
<comment type="similarity">
    <text evidence="1">Belongs to the STK19 family.</text>
</comment>
<dbReference type="EMBL" id="FN392321">
    <property type="protein sequence ID" value="CAY70512.1"/>
    <property type="molecule type" value="Genomic_DNA"/>
</dbReference>
<name>C4R4M6_KOMPG</name>
<accession>C4R4M6</accession>
<dbReference type="GO" id="GO:0046579">
    <property type="term" value="P:positive regulation of Ras protein signal transduction"/>
    <property type="evidence" value="ECO:0007669"/>
    <property type="project" value="TreeGrafter"/>
</dbReference>
<sequence>MAPNTMKLTASKSSKLSHRSLIESQLKKTKLQNQGYIDKKQPEYYLPSEQAIVNEINQEKLLKKEEFDKQQKLQVLNYDCRIFDNLDLELEADGGVDDYLAEYYGSKREDPLITAIDQIQLSQFDNNYPPIAKGGLTKKSKLEIETKREAYPRLVLVNQLYSVFPSNPTFVDQAIQKLVDTGKIKQLRINHKDFHDNVVIKNEDYMTIVETFSDDGNVSNFSKFLTENRSANNVTLKDSEKYGFRIDDLISKGFLNISTGKSTINTENYYLSVPNIGGFLKLIQESKKFVFKVIGTTKWKEALESKLEERWNYKNRKWYYFKGLNLKWVLSYCAGAGTLEVFNTPVGKGWKITGK</sequence>
<dbReference type="eggNOG" id="ENOG502S7IU">
    <property type="taxonomic scope" value="Eukaryota"/>
</dbReference>
<organism evidence="2 3">
    <name type="scientific">Komagataella phaffii (strain GS115 / ATCC 20864)</name>
    <name type="common">Yeast</name>
    <name type="synonym">Pichia pastoris</name>
    <dbReference type="NCBI Taxonomy" id="644223"/>
    <lineage>
        <taxon>Eukaryota</taxon>
        <taxon>Fungi</taxon>
        <taxon>Dikarya</taxon>
        <taxon>Ascomycota</taxon>
        <taxon>Saccharomycotina</taxon>
        <taxon>Pichiomycetes</taxon>
        <taxon>Pichiales</taxon>
        <taxon>Pichiaceae</taxon>
        <taxon>Komagataella</taxon>
    </lineage>
</organism>
<gene>
    <name evidence="2" type="ordered locus">PAS_chr3_0463</name>
</gene>
<evidence type="ECO:0000313" key="3">
    <source>
        <dbReference type="Proteomes" id="UP000000314"/>
    </source>
</evidence>
<dbReference type="OMA" id="YMTIVET"/>
<dbReference type="RefSeq" id="XP_002492691.1">
    <property type="nucleotide sequence ID" value="XM_002492646.1"/>
</dbReference>
<dbReference type="PANTHER" id="PTHR15243:SF0">
    <property type="entry name" value="SERINE_THREONINE-PROTEIN KINASE 19"/>
    <property type="match status" value="1"/>
</dbReference>
<proteinExistence type="inferred from homology"/>
<dbReference type="OrthoDB" id="3980126at2759"/>
<dbReference type="InParanoid" id="C4R4M6"/>
<dbReference type="PANTHER" id="PTHR15243">
    <property type="entry name" value="SERINE/THREONINE-PROTEIN KINASE 19"/>
    <property type="match status" value="1"/>
</dbReference>